<dbReference type="STRING" id="1128400.I2G286"/>
<dbReference type="GO" id="GO:0030234">
    <property type="term" value="F:enzyme regulator activity"/>
    <property type="evidence" value="ECO:0007669"/>
    <property type="project" value="UniProtKB-UniRule"/>
</dbReference>
<gene>
    <name evidence="8" type="ORF">UHOR_02734</name>
</gene>
<accession>I2G286</accession>
<keyword evidence="6 7" id="KW-0472">Membrane</keyword>
<keyword evidence="5 7" id="KW-1133">Transmembrane helix</keyword>
<dbReference type="OMA" id="AYFPARE"/>
<protein>
    <recommendedName>
        <fullName evidence="7">Dolichol phosphate-mannose biosynthesis regulatory protein</fullName>
    </recommendedName>
</protein>
<dbReference type="Pfam" id="PF07297">
    <property type="entry name" value="DPM2"/>
    <property type="match status" value="1"/>
</dbReference>
<dbReference type="PANTHER" id="PTHR15039">
    <property type="entry name" value="DOLICHOL PHOSPHATE-MANNOSE BIOSYNTHESIS REGULATORY PROTEIN"/>
    <property type="match status" value="1"/>
</dbReference>
<evidence type="ECO:0000313" key="8">
    <source>
        <dbReference type="EMBL" id="CCF53279.1"/>
    </source>
</evidence>
<keyword evidence="4 7" id="KW-0256">Endoplasmic reticulum</keyword>
<dbReference type="UniPathway" id="UPA00378"/>
<evidence type="ECO:0000256" key="1">
    <source>
        <dbReference type="ARBA" id="ARBA00004477"/>
    </source>
</evidence>
<dbReference type="GO" id="GO:0006506">
    <property type="term" value="P:GPI anchor biosynthetic process"/>
    <property type="evidence" value="ECO:0007669"/>
    <property type="project" value="TreeGrafter"/>
</dbReference>
<name>I2G286_USTHO</name>
<evidence type="ECO:0000256" key="7">
    <source>
        <dbReference type="RuleBase" id="RU365084"/>
    </source>
</evidence>
<keyword evidence="3 7" id="KW-0812">Transmembrane</keyword>
<dbReference type="InterPro" id="IPR009914">
    <property type="entry name" value="DPM2"/>
</dbReference>
<dbReference type="PANTHER" id="PTHR15039:SF11">
    <property type="entry name" value="DOLICHOL PHOSPHATE-MANNOSE BIOSYNTHESIS REGULATORY PROTEIN"/>
    <property type="match status" value="1"/>
</dbReference>
<comment type="subcellular location">
    <subcellularLocation>
        <location evidence="1 7">Endoplasmic reticulum membrane</location>
        <topology evidence="1 7">Multi-pass membrane protein</topology>
    </subcellularLocation>
</comment>
<comment type="similarity">
    <text evidence="2 7">Belongs to the DPM2 family.</text>
</comment>
<comment type="function">
    <text evidence="7">Regulatory subunit of the dolichol-phosphate mannose (DPM) synthase complex; essential for the ER localization.</text>
</comment>
<evidence type="ECO:0000256" key="2">
    <source>
        <dbReference type="ARBA" id="ARBA00005478"/>
    </source>
</evidence>
<evidence type="ECO:0000313" key="9">
    <source>
        <dbReference type="Proteomes" id="UP000006174"/>
    </source>
</evidence>
<evidence type="ECO:0000256" key="6">
    <source>
        <dbReference type="ARBA" id="ARBA00023136"/>
    </source>
</evidence>
<organism evidence="8 9">
    <name type="scientific">Ustilago hordei</name>
    <name type="common">Barley covered smut fungus</name>
    <dbReference type="NCBI Taxonomy" id="120017"/>
    <lineage>
        <taxon>Eukaryota</taxon>
        <taxon>Fungi</taxon>
        <taxon>Dikarya</taxon>
        <taxon>Basidiomycota</taxon>
        <taxon>Ustilaginomycotina</taxon>
        <taxon>Ustilaginomycetes</taxon>
        <taxon>Ustilaginales</taxon>
        <taxon>Ustilaginaceae</taxon>
        <taxon>Ustilago</taxon>
    </lineage>
</organism>
<comment type="pathway">
    <text evidence="7">Protein modification; protein glycosylation.</text>
</comment>
<reference evidence="8 9" key="1">
    <citation type="journal article" date="2012" name="Plant Cell">
        <title>Genome comparison of barley and maize smut fungi reveals targeted loss of RNA silencing components and species-specific presence of transposable elements.</title>
        <authorList>
            <person name="Laurie J.D."/>
            <person name="Ali S."/>
            <person name="Linning R."/>
            <person name="Mannhaupt G."/>
            <person name="Wong P."/>
            <person name="Gueldener U."/>
            <person name="Muensterkoetter M."/>
            <person name="Moore R."/>
            <person name="Kahmann R."/>
            <person name="Bakkeren G."/>
            <person name="Schirawski J."/>
        </authorList>
    </citation>
    <scope>NUCLEOTIDE SEQUENCE [LARGE SCALE GENOMIC DNA]</scope>
    <source>
        <strain evidence="9">Uh4875-4</strain>
    </source>
</reference>
<evidence type="ECO:0000256" key="4">
    <source>
        <dbReference type="ARBA" id="ARBA00022824"/>
    </source>
</evidence>
<feature type="transmembrane region" description="Helical" evidence="7">
    <location>
        <begin position="60"/>
        <end position="82"/>
    </location>
</feature>
<dbReference type="GO" id="GO:0005789">
    <property type="term" value="C:endoplasmic reticulum membrane"/>
    <property type="evidence" value="ECO:0007669"/>
    <property type="project" value="UniProtKB-SubCell"/>
</dbReference>
<proteinExistence type="inferred from homology"/>
<dbReference type="GO" id="GO:0180047">
    <property type="term" value="P:dolichol phosphate mannose biosynthetic process"/>
    <property type="evidence" value="ECO:0007669"/>
    <property type="project" value="InterPro"/>
</dbReference>
<keyword evidence="9" id="KW-1185">Reference proteome</keyword>
<dbReference type="AlphaFoldDB" id="I2G286"/>
<comment type="caution">
    <text evidence="8">The sequence shown here is derived from an EMBL/GenBank/DDBJ whole genome shotgun (WGS) entry which is preliminary data.</text>
</comment>
<dbReference type="eggNOG" id="KOG3488">
    <property type="taxonomic scope" value="Eukaryota"/>
</dbReference>
<evidence type="ECO:0000256" key="5">
    <source>
        <dbReference type="ARBA" id="ARBA00022989"/>
    </source>
</evidence>
<sequence length="104" mass="11357">MARSVNQPQVQGTSNRIVGSLILFTALSLFGVYTLWAIVLPFLPDDSPIHTWVPDRRWTITIPSIVLVVGLSTVGIFIGLLLREDAKQDLAKQATGLGSGRKSR</sequence>
<evidence type="ECO:0000256" key="3">
    <source>
        <dbReference type="ARBA" id="ARBA00022692"/>
    </source>
</evidence>
<dbReference type="Proteomes" id="UP000006174">
    <property type="component" value="Unassembled WGS sequence"/>
</dbReference>
<dbReference type="HOGENOM" id="CLU_150144_1_0_1"/>
<dbReference type="EMBL" id="CAGI01000181">
    <property type="protein sequence ID" value="CCF53279.1"/>
    <property type="molecule type" value="Genomic_DNA"/>
</dbReference>
<dbReference type="OrthoDB" id="311279at2759"/>
<feature type="transmembrane region" description="Helical" evidence="7">
    <location>
        <begin position="21"/>
        <end position="40"/>
    </location>
</feature>
<comment type="subunit">
    <text evidence="7">Component of the dolichol-phosphate mannose (DPM) synthase complex.</text>
</comment>
<dbReference type="GO" id="GO:0033185">
    <property type="term" value="C:dolichol-phosphate-mannose synthase complex"/>
    <property type="evidence" value="ECO:0007669"/>
    <property type="project" value="TreeGrafter"/>
</dbReference>